<evidence type="ECO:0000256" key="1">
    <source>
        <dbReference type="ARBA" id="ARBA00003408"/>
    </source>
</evidence>
<feature type="transmembrane region" description="Helical" evidence="13">
    <location>
        <begin position="134"/>
        <end position="152"/>
    </location>
</feature>
<feature type="transmembrane region" description="Helical" evidence="13">
    <location>
        <begin position="96"/>
        <end position="122"/>
    </location>
</feature>
<dbReference type="InterPro" id="IPR048279">
    <property type="entry name" value="MdtK-like"/>
</dbReference>
<feature type="transmembrane region" description="Helical" evidence="13">
    <location>
        <begin position="396"/>
        <end position="416"/>
    </location>
</feature>
<evidence type="ECO:0000313" key="15">
    <source>
        <dbReference type="Proteomes" id="UP000500857"/>
    </source>
</evidence>
<evidence type="ECO:0000256" key="6">
    <source>
        <dbReference type="ARBA" id="ARBA00022449"/>
    </source>
</evidence>
<keyword evidence="9 13" id="KW-1133">Transmembrane helix</keyword>
<evidence type="ECO:0000256" key="2">
    <source>
        <dbReference type="ARBA" id="ARBA00004651"/>
    </source>
</evidence>
<keyword evidence="10" id="KW-0406">Ion transport</keyword>
<feature type="transmembrane region" description="Helical" evidence="13">
    <location>
        <begin position="322"/>
        <end position="341"/>
    </location>
</feature>
<evidence type="ECO:0000256" key="3">
    <source>
        <dbReference type="ARBA" id="ARBA00010199"/>
    </source>
</evidence>
<evidence type="ECO:0000256" key="11">
    <source>
        <dbReference type="ARBA" id="ARBA00023136"/>
    </source>
</evidence>
<keyword evidence="8 13" id="KW-0812">Transmembrane</keyword>
<evidence type="ECO:0000256" key="5">
    <source>
        <dbReference type="ARBA" id="ARBA00022448"/>
    </source>
</evidence>
<organism evidence="14 15">
    <name type="scientific">Oxynema aestuarii AP17</name>
    <dbReference type="NCBI Taxonomy" id="2064643"/>
    <lineage>
        <taxon>Bacteria</taxon>
        <taxon>Bacillati</taxon>
        <taxon>Cyanobacteriota</taxon>
        <taxon>Cyanophyceae</taxon>
        <taxon>Oscillatoriophycideae</taxon>
        <taxon>Oscillatoriales</taxon>
        <taxon>Oscillatoriaceae</taxon>
        <taxon>Oxynema</taxon>
        <taxon>Oxynema aestuarii</taxon>
    </lineage>
</organism>
<evidence type="ECO:0000256" key="9">
    <source>
        <dbReference type="ARBA" id="ARBA00022989"/>
    </source>
</evidence>
<dbReference type="CDD" id="cd13131">
    <property type="entry name" value="MATE_NorM_like"/>
    <property type="match status" value="1"/>
</dbReference>
<proteinExistence type="inferred from homology"/>
<keyword evidence="11 13" id="KW-0472">Membrane</keyword>
<dbReference type="GO" id="GO:0005886">
    <property type="term" value="C:plasma membrane"/>
    <property type="evidence" value="ECO:0007669"/>
    <property type="project" value="UniProtKB-SubCell"/>
</dbReference>
<reference evidence="14 15" key="1">
    <citation type="submission" date="2020-04" db="EMBL/GenBank/DDBJ databases">
        <authorList>
            <person name="Basu S."/>
            <person name="Maruthanayagam V."/>
            <person name="Chakraborty S."/>
            <person name="Pramanik A."/>
            <person name="Mukherjee J."/>
            <person name="Brink B."/>
        </authorList>
    </citation>
    <scope>NUCLEOTIDE SEQUENCE [LARGE SCALE GENOMIC DNA]</scope>
    <source>
        <strain evidence="14 15">AP17</strain>
    </source>
</reference>
<feature type="transmembrane region" description="Helical" evidence="13">
    <location>
        <begin position="198"/>
        <end position="219"/>
    </location>
</feature>
<dbReference type="PANTHER" id="PTHR43298">
    <property type="entry name" value="MULTIDRUG RESISTANCE PROTEIN NORM-RELATED"/>
    <property type="match status" value="1"/>
</dbReference>
<dbReference type="GO" id="GO:0015297">
    <property type="term" value="F:antiporter activity"/>
    <property type="evidence" value="ECO:0007669"/>
    <property type="project" value="UniProtKB-KW"/>
</dbReference>
<name>A0A6H1U2N7_9CYAN</name>
<comment type="function">
    <text evidence="1">Multidrug efflux pump.</text>
</comment>
<dbReference type="Proteomes" id="UP000500857">
    <property type="component" value="Chromosome"/>
</dbReference>
<feature type="transmembrane region" description="Helical" evidence="13">
    <location>
        <begin position="56"/>
        <end position="84"/>
    </location>
</feature>
<feature type="transmembrane region" description="Helical" evidence="13">
    <location>
        <begin position="428"/>
        <end position="450"/>
    </location>
</feature>
<gene>
    <name evidence="14" type="ORF">HCG48_23120</name>
</gene>
<dbReference type="GO" id="GO:0042910">
    <property type="term" value="F:xenobiotic transmembrane transporter activity"/>
    <property type="evidence" value="ECO:0007669"/>
    <property type="project" value="InterPro"/>
</dbReference>
<evidence type="ECO:0000256" key="4">
    <source>
        <dbReference type="ARBA" id="ARBA00020268"/>
    </source>
</evidence>
<feature type="transmembrane region" description="Helical" evidence="13">
    <location>
        <begin position="164"/>
        <end position="186"/>
    </location>
</feature>
<evidence type="ECO:0000256" key="13">
    <source>
        <dbReference type="SAM" id="Phobius"/>
    </source>
</evidence>
<keyword evidence="15" id="KW-1185">Reference proteome</keyword>
<evidence type="ECO:0000256" key="12">
    <source>
        <dbReference type="ARBA" id="ARBA00031636"/>
    </source>
</evidence>
<dbReference type="RefSeq" id="WP_168571278.1">
    <property type="nucleotide sequence ID" value="NZ_CP051167.1"/>
</dbReference>
<dbReference type="InterPro" id="IPR002528">
    <property type="entry name" value="MATE_fam"/>
</dbReference>
<dbReference type="GO" id="GO:0006811">
    <property type="term" value="P:monoatomic ion transport"/>
    <property type="evidence" value="ECO:0007669"/>
    <property type="project" value="UniProtKB-KW"/>
</dbReference>
<feature type="transmembrane region" description="Helical" evidence="13">
    <location>
        <begin position="281"/>
        <end position="301"/>
    </location>
</feature>
<evidence type="ECO:0000256" key="8">
    <source>
        <dbReference type="ARBA" id="ARBA00022692"/>
    </source>
</evidence>
<dbReference type="AlphaFoldDB" id="A0A6H1U2N7"/>
<dbReference type="PIRSF" id="PIRSF006603">
    <property type="entry name" value="DinF"/>
    <property type="match status" value="1"/>
</dbReference>
<dbReference type="PANTHER" id="PTHR43298:SF2">
    <property type="entry name" value="FMN_FAD EXPORTER YEEO-RELATED"/>
    <property type="match status" value="1"/>
</dbReference>
<dbReference type="KEGG" id="oxy:HCG48_23120"/>
<keyword evidence="6" id="KW-0050">Antiport</keyword>
<evidence type="ECO:0000313" key="14">
    <source>
        <dbReference type="EMBL" id="QIZ73132.1"/>
    </source>
</evidence>
<comment type="subcellular location">
    <subcellularLocation>
        <location evidence="2">Cell membrane</location>
        <topology evidence="2">Multi-pass membrane protein</topology>
    </subcellularLocation>
</comment>
<accession>A0A6H1U2N7</accession>
<evidence type="ECO:0000256" key="7">
    <source>
        <dbReference type="ARBA" id="ARBA00022475"/>
    </source>
</evidence>
<protein>
    <recommendedName>
        <fullName evidence="4">Probable multidrug resistance protein NorM</fullName>
    </recommendedName>
    <alternativeName>
        <fullName evidence="12">Multidrug-efflux transporter</fullName>
    </alternativeName>
</protein>
<feature type="transmembrane region" description="Helical" evidence="13">
    <location>
        <begin position="361"/>
        <end position="384"/>
    </location>
</feature>
<comment type="similarity">
    <text evidence="3">Belongs to the multi antimicrobial extrusion (MATE) (TC 2.A.66.1) family.</text>
</comment>
<dbReference type="EMBL" id="CP051167">
    <property type="protein sequence ID" value="QIZ73132.1"/>
    <property type="molecule type" value="Genomic_DNA"/>
</dbReference>
<keyword evidence="5" id="KW-0813">Transport</keyword>
<feature type="transmembrane region" description="Helical" evidence="13">
    <location>
        <begin position="239"/>
        <end position="261"/>
    </location>
</feature>
<dbReference type="NCBIfam" id="TIGR00797">
    <property type="entry name" value="matE"/>
    <property type="match status" value="1"/>
</dbReference>
<evidence type="ECO:0000256" key="10">
    <source>
        <dbReference type="ARBA" id="ARBA00023065"/>
    </source>
</evidence>
<dbReference type="Pfam" id="PF01554">
    <property type="entry name" value="MatE"/>
    <property type="match status" value="2"/>
</dbReference>
<keyword evidence="7" id="KW-1003">Cell membrane</keyword>
<sequence length="478" mass="51471">MERIAVKSPILSEIKACLQLSIPLAAAQLAQASTNFVDTIVMGWLGSERLAAGALGSISFSTLFLIGTGLLSSVGAMAAVAYGAKEYKKIGRIAEQGLWLGMGVSIPIAIVIWNFAAIAVHFGQNPETVAIAQTYLRAIVWGFPGAIGFIVLRNIYSAIHRPNMILAIVIGSVPINVIGNYVLMFGKFGFPELGLAGIGWASTFSFWAAFLAAVAVLKLKTEFEPYRIFATLRRFHPPVFWEIVQIGWPSGILLAIEAGLFTVTTYLMGYLGTVPLAAHYVALQTASITFMVPVGISYATTMRVGHELGRKDRQGSKRAGSVGMGIGGLFMAVMAVCVWQFPRSIVGVYLDLNNPENSAVVELAISLLGIAAFFQIFDGVQVIAAGALRGLKDTRIPMAIGLFSYWGVGLVSAYWMAFKLGWGSLGLWWGWVLGLGVAALILPWRFYALISDKFEGETARSQGVLELKTGGDRTLEIE</sequence>
<dbReference type="InterPro" id="IPR050222">
    <property type="entry name" value="MATE_MdtK"/>
</dbReference>